<dbReference type="AlphaFoldDB" id="A0A8H7SPW3"/>
<organism evidence="1 2">
    <name type="scientific">Thamnidium elegans</name>
    <dbReference type="NCBI Taxonomy" id="101142"/>
    <lineage>
        <taxon>Eukaryota</taxon>
        <taxon>Fungi</taxon>
        <taxon>Fungi incertae sedis</taxon>
        <taxon>Mucoromycota</taxon>
        <taxon>Mucoromycotina</taxon>
        <taxon>Mucoromycetes</taxon>
        <taxon>Mucorales</taxon>
        <taxon>Mucorineae</taxon>
        <taxon>Mucoraceae</taxon>
        <taxon>Thamnidium</taxon>
    </lineage>
</organism>
<evidence type="ECO:0000313" key="2">
    <source>
        <dbReference type="Proteomes" id="UP000613177"/>
    </source>
</evidence>
<evidence type="ECO:0008006" key="3">
    <source>
        <dbReference type="Google" id="ProtNLM"/>
    </source>
</evidence>
<keyword evidence="2" id="KW-1185">Reference proteome</keyword>
<dbReference type="Proteomes" id="UP000613177">
    <property type="component" value="Unassembled WGS sequence"/>
</dbReference>
<accession>A0A8H7SPW3</accession>
<proteinExistence type="predicted"/>
<sequence>MSYPPVDENQILNKKCLRCEGIMIRIRREVQVKYFFSLKQLYCAMRHDNEGGKGIKHSYGPCFQKHLTQEELVKVDKMIKKNPSITTSHAIAGIANSRIFEHEIRKSRVRSGLSSPLSKNHFEEFAKIKEEFPGYIISAELASAKFCIIFSVPKMTKVKLPFDTQPMITGETYKAVCEGYYLCYTVIYVPEMKKHLVIFQAIVKKLDTNQFAVYFEALSKKFGIVPDTFRGMIMDFSFVQCEGFLKTFFSSFRLDKAHAMPFLKRYFMHWMQSVQKIVSNYTVVSPVTNVSVFVESGRKILSEFPCARRWIKWRLQLSIAQYNNITVAGLKRTYHIMVYIRGSTCLK</sequence>
<name>A0A8H7SPW3_9FUNG</name>
<dbReference type="EMBL" id="JAEPRE010000117">
    <property type="protein sequence ID" value="KAG2232278.1"/>
    <property type="molecule type" value="Genomic_DNA"/>
</dbReference>
<protein>
    <recommendedName>
        <fullName evidence="3">MULE transposase domain-containing protein</fullName>
    </recommendedName>
</protein>
<gene>
    <name evidence="1" type="ORF">INT48_001563</name>
</gene>
<reference evidence="1" key="1">
    <citation type="submission" date="2021-01" db="EMBL/GenBank/DDBJ databases">
        <title>Metabolic potential, ecology and presence of endohyphal bacteria is reflected in genomic diversity of Mucoromycotina.</title>
        <authorList>
            <person name="Muszewska A."/>
            <person name="Okrasinska A."/>
            <person name="Steczkiewicz K."/>
            <person name="Drgas O."/>
            <person name="Orlowska M."/>
            <person name="Perlinska-Lenart U."/>
            <person name="Aleksandrzak-Piekarczyk T."/>
            <person name="Szatraj K."/>
            <person name="Zielenkiewicz U."/>
            <person name="Pilsyk S."/>
            <person name="Malc E."/>
            <person name="Mieczkowski P."/>
            <person name="Kruszewska J.S."/>
            <person name="Biernat P."/>
            <person name="Pawlowska J."/>
        </authorList>
    </citation>
    <scope>NUCLEOTIDE SEQUENCE</scope>
    <source>
        <strain evidence="1">WA0000018081</strain>
    </source>
</reference>
<comment type="caution">
    <text evidence="1">The sequence shown here is derived from an EMBL/GenBank/DDBJ whole genome shotgun (WGS) entry which is preliminary data.</text>
</comment>
<evidence type="ECO:0000313" key="1">
    <source>
        <dbReference type="EMBL" id="KAG2232278.1"/>
    </source>
</evidence>